<comment type="similarity">
    <text evidence="2 9">Belongs to the zinc-containing alcohol dehydrogenase family.</text>
</comment>
<dbReference type="Proteomes" id="UP001236585">
    <property type="component" value="Chromosome"/>
</dbReference>
<dbReference type="RefSeq" id="WP_285189507.1">
    <property type="nucleotide sequence ID" value="NZ_CP126981.1"/>
</dbReference>
<dbReference type="PANTHER" id="PTHR42940:SF8">
    <property type="entry name" value="VACUOLAR PROTEIN SORTING-ASSOCIATED PROTEIN 11"/>
    <property type="match status" value="1"/>
</dbReference>
<keyword evidence="6 11" id="KW-0560">Oxidoreductase</keyword>
<dbReference type="PANTHER" id="PTHR42940">
    <property type="entry name" value="ALCOHOL DEHYDROGENASE 1-RELATED"/>
    <property type="match status" value="1"/>
</dbReference>
<proteinExistence type="inferred from homology"/>
<reference evidence="11 12" key="1">
    <citation type="journal article" date="2023" name="Microbiol. Resour. Announc.">
        <title>Complete Genome Sequence of Mycobacterium wuenschmanii, a novel Nontuberculous Mycobacterium Isolated from a captive population of Amazon Milk Frogs.</title>
        <authorList>
            <person name="Hicks J."/>
            <person name="Zeineldin M."/>
            <person name="Ward H."/>
            <person name="Wuenschmann A."/>
            <person name="Camp P."/>
            <person name="Farrell D."/>
            <person name="Lehman K."/>
            <person name="Thacker T."/>
            <person name="Cuthbert E."/>
        </authorList>
    </citation>
    <scope>NUCLEOTIDE SEQUENCE [LARGE SCALE GENOMIC DNA]</scope>
    <source>
        <strain evidence="11 12">Wuenschmanii</strain>
    </source>
</reference>
<dbReference type="EC" id="1.1.1.1" evidence="3"/>
<evidence type="ECO:0000256" key="2">
    <source>
        <dbReference type="ARBA" id="ARBA00008072"/>
    </source>
</evidence>
<dbReference type="CDD" id="cd08298">
    <property type="entry name" value="CAD2"/>
    <property type="match status" value="1"/>
</dbReference>
<dbReference type="SUPFAM" id="SSF50129">
    <property type="entry name" value="GroES-like"/>
    <property type="match status" value="1"/>
</dbReference>
<dbReference type="SMART" id="SM00829">
    <property type="entry name" value="PKS_ER"/>
    <property type="match status" value="1"/>
</dbReference>
<evidence type="ECO:0000256" key="9">
    <source>
        <dbReference type="RuleBase" id="RU361277"/>
    </source>
</evidence>
<dbReference type="InterPro" id="IPR014187">
    <property type="entry name" value="ADH_Zn_typ-2"/>
</dbReference>
<protein>
    <recommendedName>
        <fullName evidence="3">alcohol dehydrogenase</fullName>
        <ecNumber evidence="3">1.1.1.1</ecNumber>
    </recommendedName>
</protein>
<dbReference type="Pfam" id="PF08240">
    <property type="entry name" value="ADH_N"/>
    <property type="match status" value="1"/>
</dbReference>
<dbReference type="InterPro" id="IPR011032">
    <property type="entry name" value="GroES-like_sf"/>
</dbReference>
<comment type="catalytic activity">
    <reaction evidence="7">
        <text>a secondary alcohol + NAD(+) = a ketone + NADH + H(+)</text>
        <dbReference type="Rhea" id="RHEA:10740"/>
        <dbReference type="ChEBI" id="CHEBI:15378"/>
        <dbReference type="ChEBI" id="CHEBI:17087"/>
        <dbReference type="ChEBI" id="CHEBI:35681"/>
        <dbReference type="ChEBI" id="CHEBI:57540"/>
        <dbReference type="ChEBI" id="CHEBI:57945"/>
        <dbReference type="EC" id="1.1.1.1"/>
    </reaction>
</comment>
<dbReference type="InterPro" id="IPR036291">
    <property type="entry name" value="NAD(P)-bd_dom_sf"/>
</dbReference>
<dbReference type="PROSITE" id="PS00059">
    <property type="entry name" value="ADH_ZINC"/>
    <property type="match status" value="1"/>
</dbReference>
<evidence type="ECO:0000256" key="4">
    <source>
        <dbReference type="ARBA" id="ARBA00022723"/>
    </source>
</evidence>
<sequence>MRAWQVAHPGPVSAEPLEYVRTPVPQPGPADLLVAVRACGVCRTDLHVTEGDLPVHRPRVTPGHEVVGEVVAVGTDAGDEFRVGDRVGIAWLRHTCGECAYCRRGDENLCPDSRYTGWDADGGYAEFATVPAAFAHHLPSGYSDSELAPLLCAGIIGYRSLQRAALPVGGRLGLYGFGGSAHITAQVALAQGAEVHVMTRGVAARRLARELGATSAQSADEPPPVKLDAAILFAPVGDLVLPALEALDRGGTLAIAGIHLSDMPALNYQRHLFQERQIRSVTSNTRADARAFLDFVGTHRITVTTPEYPLHQANRALSDLSTGRISGAAVLLV</sequence>
<keyword evidence="4 9" id="KW-0479">Metal-binding</keyword>
<dbReference type="InterPro" id="IPR013149">
    <property type="entry name" value="ADH-like_C"/>
</dbReference>
<evidence type="ECO:0000256" key="6">
    <source>
        <dbReference type="ARBA" id="ARBA00023002"/>
    </source>
</evidence>
<keyword evidence="5 9" id="KW-0862">Zinc</keyword>
<dbReference type="InterPro" id="IPR013154">
    <property type="entry name" value="ADH-like_N"/>
</dbReference>
<dbReference type="InterPro" id="IPR002328">
    <property type="entry name" value="ADH_Zn_CS"/>
</dbReference>
<dbReference type="Pfam" id="PF00107">
    <property type="entry name" value="ADH_zinc_N"/>
    <property type="match status" value="1"/>
</dbReference>
<dbReference type="Gene3D" id="3.90.180.10">
    <property type="entry name" value="Medium-chain alcohol dehydrogenases, catalytic domain"/>
    <property type="match status" value="1"/>
</dbReference>
<name>A0ABY8W1I3_9MYCO</name>
<evidence type="ECO:0000256" key="3">
    <source>
        <dbReference type="ARBA" id="ARBA00013190"/>
    </source>
</evidence>
<evidence type="ECO:0000256" key="7">
    <source>
        <dbReference type="ARBA" id="ARBA00049164"/>
    </source>
</evidence>
<evidence type="ECO:0000313" key="11">
    <source>
        <dbReference type="EMBL" id="WIM88986.1"/>
    </source>
</evidence>
<organism evidence="11 12">
    <name type="scientific">Candidatus Mycobacterium wuenschmannii</name>
    <dbReference type="NCBI Taxonomy" id="3027808"/>
    <lineage>
        <taxon>Bacteria</taxon>
        <taxon>Bacillati</taxon>
        <taxon>Actinomycetota</taxon>
        <taxon>Actinomycetes</taxon>
        <taxon>Mycobacteriales</taxon>
        <taxon>Mycobacteriaceae</taxon>
        <taxon>Mycobacterium</taxon>
    </lineage>
</organism>
<feature type="domain" description="Enoyl reductase (ER)" evidence="10">
    <location>
        <begin position="13"/>
        <end position="331"/>
    </location>
</feature>
<evidence type="ECO:0000259" key="10">
    <source>
        <dbReference type="SMART" id="SM00829"/>
    </source>
</evidence>
<dbReference type="InterPro" id="IPR020843">
    <property type="entry name" value="ER"/>
</dbReference>
<evidence type="ECO:0000313" key="12">
    <source>
        <dbReference type="Proteomes" id="UP001236585"/>
    </source>
</evidence>
<evidence type="ECO:0000256" key="1">
    <source>
        <dbReference type="ARBA" id="ARBA00001947"/>
    </source>
</evidence>
<dbReference type="Gene3D" id="3.40.50.720">
    <property type="entry name" value="NAD(P)-binding Rossmann-like Domain"/>
    <property type="match status" value="1"/>
</dbReference>
<dbReference type="GO" id="GO:0016491">
    <property type="term" value="F:oxidoreductase activity"/>
    <property type="evidence" value="ECO:0007669"/>
    <property type="project" value="UniProtKB-KW"/>
</dbReference>
<comment type="catalytic activity">
    <reaction evidence="8">
        <text>a primary alcohol + NAD(+) = an aldehyde + NADH + H(+)</text>
        <dbReference type="Rhea" id="RHEA:10736"/>
        <dbReference type="ChEBI" id="CHEBI:15378"/>
        <dbReference type="ChEBI" id="CHEBI:15734"/>
        <dbReference type="ChEBI" id="CHEBI:17478"/>
        <dbReference type="ChEBI" id="CHEBI:57540"/>
        <dbReference type="ChEBI" id="CHEBI:57945"/>
        <dbReference type="EC" id="1.1.1.1"/>
    </reaction>
</comment>
<keyword evidence="12" id="KW-1185">Reference proteome</keyword>
<comment type="cofactor">
    <cofactor evidence="1 9">
        <name>Zn(2+)</name>
        <dbReference type="ChEBI" id="CHEBI:29105"/>
    </cofactor>
</comment>
<accession>A0ABY8W1I3</accession>
<dbReference type="SUPFAM" id="SSF51735">
    <property type="entry name" value="NAD(P)-binding Rossmann-fold domains"/>
    <property type="match status" value="1"/>
</dbReference>
<dbReference type="EMBL" id="CP126981">
    <property type="protein sequence ID" value="WIM88986.1"/>
    <property type="molecule type" value="Genomic_DNA"/>
</dbReference>
<evidence type="ECO:0000256" key="8">
    <source>
        <dbReference type="ARBA" id="ARBA00049243"/>
    </source>
</evidence>
<evidence type="ECO:0000256" key="5">
    <source>
        <dbReference type="ARBA" id="ARBA00022833"/>
    </source>
</evidence>
<dbReference type="NCBIfam" id="TIGR02822">
    <property type="entry name" value="adh_fam_2"/>
    <property type="match status" value="1"/>
</dbReference>
<gene>
    <name evidence="11" type="ORF">PT015_05805</name>
</gene>